<dbReference type="EMBL" id="CAJNOG010001870">
    <property type="protein sequence ID" value="CAF1476565.1"/>
    <property type="molecule type" value="Genomic_DNA"/>
</dbReference>
<dbReference type="Proteomes" id="UP000663845">
    <property type="component" value="Unassembled WGS sequence"/>
</dbReference>
<reference evidence="1" key="1">
    <citation type="submission" date="2021-02" db="EMBL/GenBank/DDBJ databases">
        <authorList>
            <person name="Nowell W R."/>
        </authorList>
    </citation>
    <scope>NUCLEOTIDE SEQUENCE</scope>
</reference>
<accession>A0A815RJ30</accession>
<gene>
    <name evidence="1" type="ORF">JYZ213_LOCUS42121</name>
</gene>
<dbReference type="AlphaFoldDB" id="A0A815RJ30"/>
<organism evidence="1 2">
    <name type="scientific">Adineta steineri</name>
    <dbReference type="NCBI Taxonomy" id="433720"/>
    <lineage>
        <taxon>Eukaryota</taxon>
        <taxon>Metazoa</taxon>
        <taxon>Spiralia</taxon>
        <taxon>Gnathifera</taxon>
        <taxon>Rotifera</taxon>
        <taxon>Eurotatoria</taxon>
        <taxon>Bdelloidea</taxon>
        <taxon>Adinetida</taxon>
        <taxon>Adinetidae</taxon>
        <taxon>Adineta</taxon>
    </lineage>
</organism>
<name>A0A815RJ30_9BILA</name>
<sequence>MIKPNSIQSNLKQVKSIQEVPTNNDPLQTLTTIGATGGSQRVSLSHHHLFLKLQPAYDVKLNHIKTG</sequence>
<proteinExistence type="predicted"/>
<evidence type="ECO:0000313" key="1">
    <source>
        <dbReference type="EMBL" id="CAF1476565.1"/>
    </source>
</evidence>
<comment type="caution">
    <text evidence="1">The sequence shown here is derived from an EMBL/GenBank/DDBJ whole genome shotgun (WGS) entry which is preliminary data.</text>
</comment>
<protein>
    <submittedName>
        <fullName evidence="1">Uncharacterized protein</fullName>
    </submittedName>
</protein>
<evidence type="ECO:0000313" key="2">
    <source>
        <dbReference type="Proteomes" id="UP000663845"/>
    </source>
</evidence>